<dbReference type="Gene3D" id="3.40.50.300">
    <property type="entry name" value="P-loop containing nucleotide triphosphate hydrolases"/>
    <property type="match status" value="1"/>
</dbReference>
<dbReference type="InterPro" id="IPR001650">
    <property type="entry name" value="Helicase_C-like"/>
</dbReference>
<accession>A0ABS7TMK4</accession>
<dbReference type="InterPro" id="IPR049730">
    <property type="entry name" value="SNF2/RAD54-like_C"/>
</dbReference>
<dbReference type="CDD" id="cd18793">
    <property type="entry name" value="SF2_C_SNF"/>
    <property type="match status" value="1"/>
</dbReference>
<comment type="caution">
    <text evidence="8">The sequence shown here is derived from an EMBL/GenBank/DDBJ whole genome shotgun (WGS) entry which is preliminary data.</text>
</comment>
<dbReference type="SUPFAM" id="SSF52540">
    <property type="entry name" value="P-loop containing nucleoside triphosphate hydrolases"/>
    <property type="match status" value="1"/>
</dbReference>
<organism evidence="8 9">
    <name type="scientific">Nannocystis pusilla</name>
    <dbReference type="NCBI Taxonomy" id="889268"/>
    <lineage>
        <taxon>Bacteria</taxon>
        <taxon>Pseudomonadati</taxon>
        <taxon>Myxococcota</taxon>
        <taxon>Polyangia</taxon>
        <taxon>Nannocystales</taxon>
        <taxon>Nannocystaceae</taxon>
        <taxon>Nannocystis</taxon>
    </lineage>
</organism>
<evidence type="ECO:0000313" key="9">
    <source>
        <dbReference type="Proteomes" id="UP001139031"/>
    </source>
</evidence>
<sequence>MPFATGSLVRARGREWLVLPESDPAAHLLVLRPLGGSDDEVAGLDTRLEPVEPATFAPPDPARELGNHRALTLLRDAVRLGFRAGAGPFRSLARIAVEPRPYQLVPLLMALRQPTVRLLVADDVGVGKTIEACLIARELLDRGEVLRTAVLCPPHLAEQWQRALQQQFHIDAALVLAGTAARLERRCAPGQSLFERHPHVVVSLDFIKSERRRHEFLRVCPELVIVDEAHTCAAGAGASQRRHDLLRELARDAERHLILVTATPHSGDESQFRSLLTLLDPALAELPQDLSGDAHRRDRERLATYLVQRRRGDLTAYLGAESRFPVRETSERTYLLTPAYRRFVDRALAYCRERVRDTEGSRHRQRIRWWSALALLRSLASSPAAAAATLRNRAASADTDDADEADVVGRRSVLDLEADSAETLDVAPGTATEEGDEHPERRRLLDLAREAEKLAGSDDAKLARAAEVVDELLKAGHSPIVFCRFIPTVAYLAGHLRKRLKDVHVEEITGELPPEEREDRVDGLDQHERRVLVCTDCLSEGINLQDLFDAVVHYDLSWNPTRHEQREGRVDRYGQPNPQVRAVTLYGKDNPVDGIVLDVLLRKHQAIRSQLGISVPVPMDTDAVVDAIFEGLLLRSDASTDQINFDFAEPQRREVELVWERAREREKRSRSVFAQASIDVAEVAAELDAVREAIGAAPDVERFVRTALAGLGAHLTTLPKGQLQVSGLRQLPSGLRDALGAQTDLTAVFQPPAPRGAQVLTRTSPLVEGLAGFVLETALDAARVGDPRFAESARRCAALRTAAVQSRTALYLLRLRFHLVHRGPDGQLHELLAEDTALCGLSNFASAPERLAADDLHALLNAEPSGNIAADLARTNVQRALAPLPNDLFAIVAREHGEALLAAHRRVRKAAGLALRALKVEPHPPDLLALCVYLPPAPT</sequence>
<evidence type="ECO:0000256" key="4">
    <source>
        <dbReference type="ARBA" id="ARBA00022840"/>
    </source>
</evidence>
<evidence type="ECO:0000256" key="5">
    <source>
        <dbReference type="SAM" id="MobiDB-lite"/>
    </source>
</evidence>
<feature type="domain" description="Helicase C-terminal" evidence="7">
    <location>
        <begin position="467"/>
        <end position="623"/>
    </location>
</feature>
<keyword evidence="2" id="KW-0378">Hydrolase</keyword>
<dbReference type="PANTHER" id="PTHR45766:SF6">
    <property type="entry name" value="SWI_SNF-RELATED MATRIX-ASSOCIATED ACTIN-DEPENDENT REGULATOR OF CHROMATIN SUBFAMILY A-LIKE PROTEIN 1"/>
    <property type="match status" value="1"/>
</dbReference>
<keyword evidence="3 8" id="KW-0347">Helicase</keyword>
<dbReference type="CDD" id="cd18011">
    <property type="entry name" value="DEXDc_RapA"/>
    <property type="match status" value="1"/>
</dbReference>
<dbReference type="GO" id="GO:0004386">
    <property type="term" value="F:helicase activity"/>
    <property type="evidence" value="ECO:0007669"/>
    <property type="project" value="UniProtKB-KW"/>
</dbReference>
<reference evidence="8" key="1">
    <citation type="submission" date="2021-08" db="EMBL/GenBank/DDBJ databases">
        <authorList>
            <person name="Stevens D.C."/>
        </authorList>
    </citation>
    <scope>NUCLEOTIDE SEQUENCE</scope>
    <source>
        <strain evidence="8">DSM 53165</strain>
    </source>
</reference>
<protein>
    <submittedName>
        <fullName evidence="8">DEAD/DEAH box helicase</fullName>
    </submittedName>
</protein>
<evidence type="ECO:0000256" key="3">
    <source>
        <dbReference type="ARBA" id="ARBA00022806"/>
    </source>
</evidence>
<keyword evidence="4" id="KW-0067">ATP-binding</keyword>
<evidence type="ECO:0000259" key="7">
    <source>
        <dbReference type="PROSITE" id="PS51194"/>
    </source>
</evidence>
<dbReference type="PROSITE" id="PS51194">
    <property type="entry name" value="HELICASE_CTER"/>
    <property type="match status" value="1"/>
</dbReference>
<evidence type="ECO:0000259" key="6">
    <source>
        <dbReference type="PROSITE" id="PS51192"/>
    </source>
</evidence>
<keyword evidence="9" id="KW-1185">Reference proteome</keyword>
<dbReference type="Gene3D" id="3.40.50.10810">
    <property type="entry name" value="Tandem AAA-ATPase domain"/>
    <property type="match status" value="1"/>
</dbReference>
<name>A0ABS7TMK4_9BACT</name>
<dbReference type="Pfam" id="PF00176">
    <property type="entry name" value="SNF2-rel_dom"/>
    <property type="match status" value="1"/>
</dbReference>
<dbReference type="Proteomes" id="UP001139031">
    <property type="component" value="Unassembled WGS sequence"/>
</dbReference>
<dbReference type="PANTHER" id="PTHR45766">
    <property type="entry name" value="DNA ANNEALING HELICASE AND ENDONUCLEASE ZRANB3 FAMILY MEMBER"/>
    <property type="match status" value="1"/>
</dbReference>
<dbReference type="InterPro" id="IPR038718">
    <property type="entry name" value="SNF2-like_sf"/>
</dbReference>
<dbReference type="InterPro" id="IPR000330">
    <property type="entry name" value="SNF2_N"/>
</dbReference>
<evidence type="ECO:0000313" key="8">
    <source>
        <dbReference type="EMBL" id="MBZ5709321.1"/>
    </source>
</evidence>
<feature type="region of interest" description="Disordered" evidence="5">
    <location>
        <begin position="422"/>
        <end position="442"/>
    </location>
</feature>
<proteinExistence type="predicted"/>
<dbReference type="Pfam" id="PF00271">
    <property type="entry name" value="Helicase_C"/>
    <property type="match status" value="1"/>
</dbReference>
<dbReference type="EMBL" id="JAIRAU010000005">
    <property type="protein sequence ID" value="MBZ5709321.1"/>
    <property type="molecule type" value="Genomic_DNA"/>
</dbReference>
<dbReference type="InterPro" id="IPR014001">
    <property type="entry name" value="Helicase_ATP-bd"/>
</dbReference>
<gene>
    <name evidence="8" type="ORF">K7C98_08615</name>
</gene>
<dbReference type="RefSeq" id="WP_224191098.1">
    <property type="nucleotide sequence ID" value="NZ_JAIRAU010000005.1"/>
</dbReference>
<dbReference type="InterPro" id="IPR027417">
    <property type="entry name" value="P-loop_NTPase"/>
</dbReference>
<dbReference type="InterPro" id="IPR057342">
    <property type="entry name" value="DEXDc_RapA"/>
</dbReference>
<evidence type="ECO:0000256" key="1">
    <source>
        <dbReference type="ARBA" id="ARBA00022741"/>
    </source>
</evidence>
<dbReference type="SMART" id="SM00487">
    <property type="entry name" value="DEXDc"/>
    <property type="match status" value="1"/>
</dbReference>
<evidence type="ECO:0000256" key="2">
    <source>
        <dbReference type="ARBA" id="ARBA00022801"/>
    </source>
</evidence>
<dbReference type="SMART" id="SM00490">
    <property type="entry name" value="HELICc"/>
    <property type="match status" value="1"/>
</dbReference>
<feature type="domain" description="Helicase ATP-binding" evidence="6">
    <location>
        <begin position="109"/>
        <end position="282"/>
    </location>
</feature>
<keyword evidence="1" id="KW-0547">Nucleotide-binding</keyword>
<dbReference type="PROSITE" id="PS51192">
    <property type="entry name" value="HELICASE_ATP_BIND_1"/>
    <property type="match status" value="1"/>
</dbReference>